<protein>
    <submittedName>
        <fullName evidence="1">Uncharacterized protein</fullName>
    </submittedName>
</protein>
<reference evidence="1" key="1">
    <citation type="submission" date="2015-04" db="UniProtKB">
        <authorList>
            <consortium name="EnsemblPlants"/>
        </authorList>
    </citation>
    <scope>IDENTIFICATION</scope>
</reference>
<dbReference type="HOGENOM" id="CLU_2268084_0_0_1"/>
<evidence type="ECO:0000313" key="2">
    <source>
        <dbReference type="Proteomes" id="UP000008021"/>
    </source>
</evidence>
<dbReference type="Gramene" id="OMERI06G08550.1">
    <property type="protein sequence ID" value="OMERI06G08550.1"/>
    <property type="gene ID" value="OMERI06G08550"/>
</dbReference>
<name>A0A0E0DYW3_9ORYZ</name>
<dbReference type="AlphaFoldDB" id="A0A0E0DYW3"/>
<accession>A0A0E0DYW3</accession>
<proteinExistence type="predicted"/>
<evidence type="ECO:0000313" key="1">
    <source>
        <dbReference type="EnsemblPlants" id="OMERI06G08550.1"/>
    </source>
</evidence>
<reference evidence="1" key="2">
    <citation type="submission" date="2018-05" db="EMBL/GenBank/DDBJ databases">
        <title>OmerRS3 (Oryza meridionalis Reference Sequence Version 3).</title>
        <authorList>
            <person name="Zhang J."/>
            <person name="Kudrna D."/>
            <person name="Lee S."/>
            <person name="Talag J."/>
            <person name="Welchert J."/>
            <person name="Wing R.A."/>
        </authorList>
    </citation>
    <scope>NUCLEOTIDE SEQUENCE [LARGE SCALE GENOMIC DNA]</scope>
    <source>
        <strain evidence="1">cv. OR44</strain>
    </source>
</reference>
<dbReference type="EnsemblPlants" id="OMERI06G08550.1">
    <property type="protein sequence ID" value="OMERI06G08550.1"/>
    <property type="gene ID" value="OMERI06G08550"/>
</dbReference>
<dbReference type="Proteomes" id="UP000008021">
    <property type="component" value="Chromosome 6"/>
</dbReference>
<sequence length="103" mass="11622">MRTNRPLETGMIDVMAGREPCACACCCQGAWPAPPHLVAINKGLFAYHLNPDQVFLYQSIRGIPAQRWERMTWVSARVARRDGMDPCRAKARVAPHVGRHDKH</sequence>
<organism evidence="1">
    <name type="scientific">Oryza meridionalis</name>
    <dbReference type="NCBI Taxonomy" id="40149"/>
    <lineage>
        <taxon>Eukaryota</taxon>
        <taxon>Viridiplantae</taxon>
        <taxon>Streptophyta</taxon>
        <taxon>Embryophyta</taxon>
        <taxon>Tracheophyta</taxon>
        <taxon>Spermatophyta</taxon>
        <taxon>Magnoliopsida</taxon>
        <taxon>Liliopsida</taxon>
        <taxon>Poales</taxon>
        <taxon>Poaceae</taxon>
        <taxon>BOP clade</taxon>
        <taxon>Oryzoideae</taxon>
        <taxon>Oryzeae</taxon>
        <taxon>Oryzinae</taxon>
        <taxon>Oryza</taxon>
    </lineage>
</organism>
<keyword evidence="2" id="KW-1185">Reference proteome</keyword>